<evidence type="ECO:0000313" key="5">
    <source>
        <dbReference type="EMBL" id="MEK8050470.1"/>
    </source>
</evidence>
<dbReference type="InterPro" id="IPR000160">
    <property type="entry name" value="GGDEF_dom"/>
</dbReference>
<dbReference type="Proteomes" id="UP001365405">
    <property type="component" value="Unassembled WGS sequence"/>
</dbReference>
<dbReference type="NCBIfam" id="TIGR00254">
    <property type="entry name" value="GGDEF"/>
    <property type="match status" value="1"/>
</dbReference>
<dbReference type="RefSeq" id="WP_341410145.1">
    <property type="nucleotide sequence ID" value="NZ_JBBUTH010000004.1"/>
</dbReference>
<keyword evidence="3" id="KW-0175">Coiled coil</keyword>
<dbReference type="PANTHER" id="PTHR45138:SF9">
    <property type="entry name" value="DIGUANYLATE CYCLASE DGCM-RELATED"/>
    <property type="match status" value="1"/>
</dbReference>
<evidence type="ECO:0000256" key="3">
    <source>
        <dbReference type="SAM" id="Coils"/>
    </source>
</evidence>
<keyword evidence="6" id="KW-1185">Reference proteome</keyword>
<organism evidence="5 6">
    <name type="scientific">Pseudaquabacterium inlustre</name>
    <dbReference type="NCBI Taxonomy" id="2984192"/>
    <lineage>
        <taxon>Bacteria</taxon>
        <taxon>Pseudomonadati</taxon>
        <taxon>Pseudomonadota</taxon>
        <taxon>Betaproteobacteria</taxon>
        <taxon>Burkholderiales</taxon>
        <taxon>Sphaerotilaceae</taxon>
        <taxon>Pseudaquabacterium</taxon>
    </lineage>
</organism>
<dbReference type="SMART" id="SM00267">
    <property type="entry name" value="GGDEF"/>
    <property type="match status" value="1"/>
</dbReference>
<dbReference type="SUPFAM" id="SSF55073">
    <property type="entry name" value="Nucleotide cyclase"/>
    <property type="match status" value="1"/>
</dbReference>
<dbReference type="CDD" id="cd01949">
    <property type="entry name" value="GGDEF"/>
    <property type="match status" value="1"/>
</dbReference>
<evidence type="ECO:0000313" key="6">
    <source>
        <dbReference type="Proteomes" id="UP001365405"/>
    </source>
</evidence>
<dbReference type="Gene3D" id="1.25.40.10">
    <property type="entry name" value="Tetratricopeptide repeat domain"/>
    <property type="match status" value="2"/>
</dbReference>
<dbReference type="EMBL" id="JBBUTH010000004">
    <property type="protein sequence ID" value="MEK8050470.1"/>
    <property type="molecule type" value="Genomic_DNA"/>
</dbReference>
<dbReference type="SUPFAM" id="SSF48452">
    <property type="entry name" value="TPR-like"/>
    <property type="match status" value="2"/>
</dbReference>
<keyword evidence="5" id="KW-0548">Nucleotidyltransferase</keyword>
<dbReference type="GO" id="GO:0052621">
    <property type="term" value="F:diguanylate cyclase activity"/>
    <property type="evidence" value="ECO:0007669"/>
    <property type="project" value="UniProtKB-EC"/>
</dbReference>
<keyword evidence="5" id="KW-0808">Transferase</keyword>
<dbReference type="PROSITE" id="PS50887">
    <property type="entry name" value="GGDEF"/>
    <property type="match status" value="1"/>
</dbReference>
<accession>A0ABU9CF25</accession>
<dbReference type="InterPro" id="IPR011990">
    <property type="entry name" value="TPR-like_helical_dom_sf"/>
</dbReference>
<comment type="catalytic activity">
    <reaction evidence="2">
        <text>2 GTP = 3',3'-c-di-GMP + 2 diphosphate</text>
        <dbReference type="Rhea" id="RHEA:24898"/>
        <dbReference type="ChEBI" id="CHEBI:33019"/>
        <dbReference type="ChEBI" id="CHEBI:37565"/>
        <dbReference type="ChEBI" id="CHEBI:58805"/>
        <dbReference type="EC" id="2.7.7.65"/>
    </reaction>
</comment>
<dbReference type="Gene3D" id="3.30.70.270">
    <property type="match status" value="1"/>
</dbReference>
<evidence type="ECO:0000256" key="1">
    <source>
        <dbReference type="ARBA" id="ARBA00012528"/>
    </source>
</evidence>
<evidence type="ECO:0000259" key="4">
    <source>
        <dbReference type="PROSITE" id="PS50887"/>
    </source>
</evidence>
<dbReference type="InterPro" id="IPR050469">
    <property type="entry name" value="Diguanylate_Cyclase"/>
</dbReference>
<dbReference type="EC" id="2.7.7.65" evidence="1"/>
<dbReference type="InterPro" id="IPR029787">
    <property type="entry name" value="Nucleotide_cyclase"/>
</dbReference>
<reference evidence="5 6" key="1">
    <citation type="submission" date="2024-04" db="EMBL/GenBank/DDBJ databases">
        <title>Novel species of the genus Ideonella isolated from streams.</title>
        <authorList>
            <person name="Lu H."/>
        </authorList>
    </citation>
    <scope>NUCLEOTIDE SEQUENCE [LARGE SCALE GENOMIC DNA]</scope>
    <source>
        <strain evidence="5 6">DXS22W</strain>
    </source>
</reference>
<dbReference type="Pfam" id="PF13424">
    <property type="entry name" value="TPR_12"/>
    <property type="match status" value="1"/>
</dbReference>
<comment type="caution">
    <text evidence="5">The sequence shown here is derived from an EMBL/GenBank/DDBJ whole genome shotgun (WGS) entry which is preliminary data.</text>
</comment>
<feature type="coiled-coil region" evidence="3">
    <location>
        <begin position="407"/>
        <end position="434"/>
    </location>
</feature>
<evidence type="ECO:0000256" key="2">
    <source>
        <dbReference type="ARBA" id="ARBA00034247"/>
    </source>
</evidence>
<gene>
    <name evidence="5" type="ORF">AACH10_09490</name>
</gene>
<name>A0ABU9CF25_9BURK</name>
<proteinExistence type="predicted"/>
<dbReference type="Pfam" id="PF00990">
    <property type="entry name" value="GGDEF"/>
    <property type="match status" value="1"/>
</dbReference>
<sequence>MPPLPSTAHPSATLRQARRAWSMLLGDSARAFAAANRALDRASQDGDRRAEAWARLTRGLHLHYYGTLADSEHELRQAVDAFAALAERPGVILATAGLARTLWRAGQFRAAIDLVLPVRDEGLQLLRHHDRAVLLNTIGGCYASLGQSEQAIAYMHEALRDASPRSGNGFDAVLHCNLANELTQLGDCDQALRHANQGLLRCEGMRNPFVRCALLINRIIILTDMGRPTEALPDIAAVLAMPTDATGRGRNALHFEPLAIAALSAGDHDLGARLVQRMLAEPAPLLPDERLERGVALAMLAWMQGRLNQAREHLAGLRALADDDTVEGLSLRIRCQYFQKASSLHAECGDTAAALADLRRWQVLHQRQDEQAHRAHYRSAVLQTEMLRLTHRLQDSQAKRRLTERSRAKLAEINEQLAQRIAEVQQLQEALRQQAIVDALTGLYNRRHLNEVLPAMLAAAQRASVPLAVVIIDLDHFKQVNDRHGHQVGDALLAQFGRLLGSSLRRSDLACRYGGEEFCLLLPRSTAASAQRKAQALLRRWRQATLAVDGHPLQRLSFSAGVADSAAPGCAGAGESRAEGAGVEALLQAADQALLRAKSAGRNRVLLAGCPSLGLAA</sequence>
<protein>
    <recommendedName>
        <fullName evidence="1">diguanylate cyclase</fullName>
        <ecNumber evidence="1">2.7.7.65</ecNumber>
    </recommendedName>
</protein>
<dbReference type="InterPro" id="IPR043128">
    <property type="entry name" value="Rev_trsase/Diguanyl_cyclase"/>
</dbReference>
<dbReference type="PANTHER" id="PTHR45138">
    <property type="entry name" value="REGULATORY COMPONENTS OF SENSORY TRANSDUCTION SYSTEM"/>
    <property type="match status" value="1"/>
</dbReference>
<feature type="domain" description="GGDEF" evidence="4">
    <location>
        <begin position="465"/>
        <end position="610"/>
    </location>
</feature>